<keyword evidence="2" id="KW-0238">DNA-binding</keyword>
<dbReference type="InterPro" id="IPR050090">
    <property type="entry name" value="Tyrosine_recombinase_XerCD"/>
</dbReference>
<evidence type="ECO:0000259" key="4">
    <source>
        <dbReference type="PROSITE" id="PS51898"/>
    </source>
</evidence>
<dbReference type="InterPro" id="IPR002104">
    <property type="entry name" value="Integrase_catalytic"/>
</dbReference>
<organism evidence="5 6">
    <name type="scientific">Oceanobacillus picturae</name>
    <dbReference type="NCBI Taxonomy" id="171693"/>
    <lineage>
        <taxon>Bacteria</taxon>
        <taxon>Bacillati</taxon>
        <taxon>Bacillota</taxon>
        <taxon>Bacilli</taxon>
        <taxon>Bacillales</taxon>
        <taxon>Bacillaceae</taxon>
        <taxon>Oceanobacillus</taxon>
    </lineage>
</organism>
<accession>A0A0U9H8W4</accession>
<dbReference type="Gene3D" id="1.10.443.10">
    <property type="entry name" value="Intergrase catalytic core"/>
    <property type="match status" value="1"/>
</dbReference>
<dbReference type="InterPro" id="IPR013762">
    <property type="entry name" value="Integrase-like_cat_sf"/>
</dbReference>
<sequence length="145" mass="17022">MHTPKTEGSVRTITIDPILIYLLEIHKIEQDKIKRENKPFYNDNGFIFATNEGYPKTIKHIAIRMNRLLKKTSIKKHVTPHSFRHTHTSLLIEANVHIKEIQERLGHSDINTTMDIYAHMTKNIKKESSEKFTKMMTEVTKKLLE</sequence>
<reference evidence="6" key="1">
    <citation type="submission" date="2015-07" db="EMBL/GenBank/DDBJ databases">
        <title>Draft Genome Sequence of Oceanobacillus picturae Heshi-B3 that Was Isolated from Fermented Rice Bran with Aging Salted Mackerel, Which Was Named Heshiko as Traditional Fermented Seafood in Japan.</title>
        <authorList>
            <person name="Akuzawa S."/>
            <person name="Nakagawa J."/>
            <person name="Kanekatsu T."/>
            <person name="Kanesaki Y."/>
            <person name="Suzuki T."/>
        </authorList>
    </citation>
    <scope>NUCLEOTIDE SEQUENCE [LARGE SCALE GENOMIC DNA]</scope>
    <source>
        <strain evidence="6">Heshi-B3</strain>
    </source>
</reference>
<reference evidence="5 6" key="2">
    <citation type="journal article" date="2016" name="Genome Announc.">
        <title>Draft Genome Sequence of Oceanobacillus picturae Heshi-B3, Isolated from Fermented Rice Bran in a Traditional Japanese Seafood Dish.</title>
        <authorList>
            <person name="Akuzawa S."/>
            <person name="Nagaoka J."/>
            <person name="Kanekatsu M."/>
            <person name="Kanesaki Y."/>
            <person name="Suzuki T."/>
        </authorList>
    </citation>
    <scope>NUCLEOTIDE SEQUENCE [LARGE SCALE GENOMIC DNA]</scope>
    <source>
        <strain evidence="5 6">Heshi-B3</strain>
    </source>
</reference>
<dbReference type="Pfam" id="PF00589">
    <property type="entry name" value="Phage_integrase"/>
    <property type="match status" value="1"/>
</dbReference>
<protein>
    <submittedName>
        <fullName evidence="5">Integrase</fullName>
    </submittedName>
</protein>
<evidence type="ECO:0000313" key="5">
    <source>
        <dbReference type="EMBL" id="GAQ19141.1"/>
    </source>
</evidence>
<dbReference type="EMBL" id="BBXV01000040">
    <property type="protein sequence ID" value="GAQ19141.1"/>
    <property type="molecule type" value="Genomic_DNA"/>
</dbReference>
<dbReference type="GO" id="GO:0006310">
    <property type="term" value="P:DNA recombination"/>
    <property type="evidence" value="ECO:0007669"/>
    <property type="project" value="UniProtKB-KW"/>
</dbReference>
<comment type="similarity">
    <text evidence="1">Belongs to the 'phage' integrase family.</text>
</comment>
<keyword evidence="3" id="KW-0233">DNA recombination</keyword>
<gene>
    <name evidence="5" type="ORF">OPHB3_3100</name>
</gene>
<dbReference type="SUPFAM" id="SSF56349">
    <property type="entry name" value="DNA breaking-rejoining enzymes"/>
    <property type="match status" value="1"/>
</dbReference>
<proteinExistence type="inferred from homology"/>
<dbReference type="GO" id="GO:0003677">
    <property type="term" value="F:DNA binding"/>
    <property type="evidence" value="ECO:0007669"/>
    <property type="project" value="UniProtKB-KW"/>
</dbReference>
<evidence type="ECO:0000313" key="6">
    <source>
        <dbReference type="Proteomes" id="UP000052946"/>
    </source>
</evidence>
<dbReference type="PROSITE" id="PS51898">
    <property type="entry name" value="TYR_RECOMBINASE"/>
    <property type="match status" value="1"/>
</dbReference>
<dbReference type="PANTHER" id="PTHR30349:SF41">
    <property type="entry name" value="INTEGRASE_RECOMBINASE PROTEIN MJ0367-RELATED"/>
    <property type="match status" value="1"/>
</dbReference>
<evidence type="ECO:0000256" key="2">
    <source>
        <dbReference type="ARBA" id="ARBA00023125"/>
    </source>
</evidence>
<dbReference type="InterPro" id="IPR011010">
    <property type="entry name" value="DNA_brk_join_enz"/>
</dbReference>
<dbReference type="Proteomes" id="UP000052946">
    <property type="component" value="Unassembled WGS sequence"/>
</dbReference>
<dbReference type="AlphaFoldDB" id="A0A0U9H8W4"/>
<evidence type="ECO:0000256" key="3">
    <source>
        <dbReference type="ARBA" id="ARBA00023172"/>
    </source>
</evidence>
<name>A0A0U9H8W4_9BACI</name>
<evidence type="ECO:0000256" key="1">
    <source>
        <dbReference type="ARBA" id="ARBA00008857"/>
    </source>
</evidence>
<dbReference type="CDD" id="cd01189">
    <property type="entry name" value="INT_ICEBs1_C_like"/>
    <property type="match status" value="1"/>
</dbReference>
<feature type="domain" description="Tyr recombinase" evidence="4">
    <location>
        <begin position="1"/>
        <end position="130"/>
    </location>
</feature>
<dbReference type="GO" id="GO:0015074">
    <property type="term" value="P:DNA integration"/>
    <property type="evidence" value="ECO:0007669"/>
    <property type="project" value="InterPro"/>
</dbReference>
<comment type="caution">
    <text evidence="5">The sequence shown here is derived from an EMBL/GenBank/DDBJ whole genome shotgun (WGS) entry which is preliminary data.</text>
</comment>
<dbReference type="PANTHER" id="PTHR30349">
    <property type="entry name" value="PHAGE INTEGRASE-RELATED"/>
    <property type="match status" value="1"/>
</dbReference>